<evidence type="ECO:0000256" key="2">
    <source>
        <dbReference type="ARBA" id="ARBA00022840"/>
    </source>
</evidence>
<accession>A0ABN6SS21</accession>
<reference evidence="5" key="1">
    <citation type="submission" date="2022-09" db="EMBL/GenBank/DDBJ databases">
        <title>Complete genome sequence of Vulcanisaeta souniana.</title>
        <authorList>
            <person name="Kato S."/>
            <person name="Itoh T."/>
            <person name="Ohkuma M."/>
        </authorList>
    </citation>
    <scope>NUCLEOTIDE SEQUENCE [LARGE SCALE GENOMIC DNA]</scope>
    <source>
        <strain evidence="5">JCM 11219</strain>
    </source>
</reference>
<evidence type="ECO:0000259" key="3">
    <source>
        <dbReference type="PROSITE" id="PS50893"/>
    </source>
</evidence>
<dbReference type="PANTHER" id="PTHR43790:SF8">
    <property type="entry name" value="SUGAR ABC TRANSPORTER ATP-BINDING PROTEIN"/>
    <property type="match status" value="1"/>
</dbReference>
<keyword evidence="5" id="KW-1185">Reference proteome</keyword>
<dbReference type="CDD" id="cd03216">
    <property type="entry name" value="ABC_Carb_Monos_I"/>
    <property type="match status" value="1"/>
</dbReference>
<dbReference type="InterPro" id="IPR003439">
    <property type="entry name" value="ABC_transporter-like_ATP-bd"/>
</dbReference>
<dbReference type="InterPro" id="IPR027417">
    <property type="entry name" value="P-loop_NTPase"/>
</dbReference>
<feature type="domain" description="ABC transporter" evidence="3">
    <location>
        <begin position="7"/>
        <end position="245"/>
    </location>
</feature>
<dbReference type="GeneID" id="76207268"/>
<name>A0ABN6SS21_9CREN</name>
<dbReference type="InterPro" id="IPR050107">
    <property type="entry name" value="ABC_carbohydrate_import_ATPase"/>
</dbReference>
<dbReference type="Gene3D" id="3.40.50.300">
    <property type="entry name" value="P-loop containing nucleotide triphosphate hydrolases"/>
    <property type="match status" value="1"/>
</dbReference>
<dbReference type="Proteomes" id="UP001060771">
    <property type="component" value="Chromosome"/>
</dbReference>
<protein>
    <submittedName>
        <fullName evidence="4">ABC transporter ATP-binding protein</fullName>
    </submittedName>
</protein>
<dbReference type="PANTHER" id="PTHR43790">
    <property type="entry name" value="CARBOHYDRATE TRANSPORT ATP-BINDING PROTEIN MG119-RELATED"/>
    <property type="match status" value="1"/>
</dbReference>
<dbReference type="RefSeq" id="WP_264890696.1">
    <property type="nucleotide sequence ID" value="NZ_AP026830.1"/>
</dbReference>
<gene>
    <name evidence="4" type="ORF">Vsou_17200</name>
</gene>
<organism evidence="4 5">
    <name type="scientific">Vulcanisaeta souniana JCM 11219</name>
    <dbReference type="NCBI Taxonomy" id="1293586"/>
    <lineage>
        <taxon>Archaea</taxon>
        <taxon>Thermoproteota</taxon>
        <taxon>Thermoprotei</taxon>
        <taxon>Thermoproteales</taxon>
        <taxon>Thermoproteaceae</taxon>
        <taxon>Vulcanisaeta</taxon>
    </lineage>
</organism>
<dbReference type="GO" id="GO:0005524">
    <property type="term" value="F:ATP binding"/>
    <property type="evidence" value="ECO:0007669"/>
    <property type="project" value="UniProtKB-KW"/>
</dbReference>
<sequence length="260" mass="29344">MVGEELLRVVDVWKSYGTVVALRGVNMVVRRGEVVALLGDNGAGKSTLIKIISGYLRPDRGQLIFEGKPVRFKSPLDAKALGIEVVHQDLAVILDLPVYRNIFLTHEVTNKLGFLKDDIMKEEAKKALDAIGITMPDVDVKVESLSGGLRQAVAVARATYFAKKLLLMDEPTANLNLVEALEVIDYIRKFVKERNAGVIFVTHNMIHAFAAADRIYFIDKGRILFERRKDELSSPDDLEMLIEKIVEEREKEERYEYQKA</sequence>
<keyword evidence="2 4" id="KW-0067">ATP-binding</keyword>
<keyword evidence="1" id="KW-0547">Nucleotide-binding</keyword>
<dbReference type="Pfam" id="PF00005">
    <property type="entry name" value="ABC_tran"/>
    <property type="match status" value="1"/>
</dbReference>
<dbReference type="EMBL" id="AP026830">
    <property type="protein sequence ID" value="BDR92627.1"/>
    <property type="molecule type" value="Genomic_DNA"/>
</dbReference>
<evidence type="ECO:0000313" key="4">
    <source>
        <dbReference type="EMBL" id="BDR92627.1"/>
    </source>
</evidence>
<evidence type="ECO:0000256" key="1">
    <source>
        <dbReference type="ARBA" id="ARBA00022741"/>
    </source>
</evidence>
<evidence type="ECO:0000313" key="5">
    <source>
        <dbReference type="Proteomes" id="UP001060771"/>
    </source>
</evidence>
<dbReference type="SMART" id="SM00382">
    <property type="entry name" value="AAA"/>
    <property type="match status" value="1"/>
</dbReference>
<dbReference type="SUPFAM" id="SSF52540">
    <property type="entry name" value="P-loop containing nucleoside triphosphate hydrolases"/>
    <property type="match status" value="1"/>
</dbReference>
<dbReference type="InterPro" id="IPR003593">
    <property type="entry name" value="AAA+_ATPase"/>
</dbReference>
<dbReference type="PROSITE" id="PS50893">
    <property type="entry name" value="ABC_TRANSPORTER_2"/>
    <property type="match status" value="1"/>
</dbReference>
<proteinExistence type="predicted"/>